<dbReference type="Gene3D" id="3.40.50.1820">
    <property type="entry name" value="alpha/beta hydrolase"/>
    <property type="match status" value="1"/>
</dbReference>
<dbReference type="PRINTS" id="PR00111">
    <property type="entry name" value="ABHYDROLASE"/>
</dbReference>
<dbReference type="InterPro" id="IPR022742">
    <property type="entry name" value="Hydrolase_4"/>
</dbReference>
<evidence type="ECO:0000313" key="3">
    <source>
        <dbReference type="Proteomes" id="UP001208938"/>
    </source>
</evidence>
<dbReference type="InterPro" id="IPR029058">
    <property type="entry name" value="AB_hydrolase_fold"/>
</dbReference>
<dbReference type="PANTHER" id="PTHR43194:SF2">
    <property type="entry name" value="PEROXISOMAL MEMBRANE PROTEIN LPX1"/>
    <property type="match status" value="1"/>
</dbReference>
<dbReference type="SUPFAM" id="SSF53474">
    <property type="entry name" value="alpha/beta-Hydrolases"/>
    <property type="match status" value="1"/>
</dbReference>
<evidence type="ECO:0000313" key="2">
    <source>
        <dbReference type="EMBL" id="MCW1932725.1"/>
    </source>
</evidence>
<dbReference type="EMBL" id="JAPDFL010000001">
    <property type="protein sequence ID" value="MCW1932725.1"/>
    <property type="molecule type" value="Genomic_DNA"/>
</dbReference>
<dbReference type="PANTHER" id="PTHR43194">
    <property type="entry name" value="HYDROLASE ALPHA/BETA FOLD FAMILY"/>
    <property type="match status" value="1"/>
</dbReference>
<dbReference type="Pfam" id="PF12146">
    <property type="entry name" value="Hydrolase_4"/>
    <property type="match status" value="1"/>
</dbReference>
<feature type="domain" description="Serine aminopeptidase S33" evidence="1">
    <location>
        <begin position="80"/>
        <end position="296"/>
    </location>
</feature>
<dbReference type="InterPro" id="IPR000073">
    <property type="entry name" value="AB_hydrolase_1"/>
</dbReference>
<protein>
    <submittedName>
        <fullName evidence="2">Lysophospholipase</fullName>
    </submittedName>
</protein>
<proteinExistence type="predicted"/>
<accession>A0ABT3GZ06</accession>
<comment type="caution">
    <text evidence="2">The sequence shown here is derived from an EMBL/GenBank/DDBJ whole genome shotgun (WGS) entry which is preliminary data.</text>
</comment>
<name>A0ABT3GZ06_9RHOB</name>
<dbReference type="RefSeq" id="WP_264505703.1">
    <property type="nucleotide sequence ID" value="NZ_JAPDFL010000001.1"/>
</dbReference>
<organism evidence="2 3">
    <name type="scientific">Pararhodobacter zhoushanensis</name>
    <dbReference type="NCBI Taxonomy" id="2479545"/>
    <lineage>
        <taxon>Bacteria</taxon>
        <taxon>Pseudomonadati</taxon>
        <taxon>Pseudomonadota</taxon>
        <taxon>Alphaproteobacteria</taxon>
        <taxon>Rhodobacterales</taxon>
        <taxon>Paracoccaceae</taxon>
        <taxon>Pararhodobacter</taxon>
    </lineage>
</organism>
<sequence length="327" mass="34708">MSVLGKIAVSVALGVTITGALALGLIASDRPVPDLHAETGGLDFSVLQQAALPDLRQYVARDGASLGFRRWDAGQEGAPLIVAVHGSGWHGAQFAGLGAALSAQGFDVIAPDLRGHGPAPQRRGDIDYIGQFEDDLADLIAREAASGQEVVLLGHSSGGGLVIRFAGGGHRALIDRAVLLAPFVQYDAPTARPESGGWARVMTRRIIGLTMLNAVRIRALNALPVIQFRFPSSVLDGPQGQTATRAYSYRLNASFAPRRNWQADVAALPPFLLIAGAQDEAFRAEAYEPTFRAITERGRYTLTGASHLSVVDDPETAQRIVDFLRGS</sequence>
<evidence type="ECO:0000259" key="1">
    <source>
        <dbReference type="Pfam" id="PF12146"/>
    </source>
</evidence>
<dbReference type="InterPro" id="IPR050228">
    <property type="entry name" value="Carboxylesterase_BioH"/>
</dbReference>
<keyword evidence="3" id="KW-1185">Reference proteome</keyword>
<dbReference type="Proteomes" id="UP001208938">
    <property type="component" value="Unassembled WGS sequence"/>
</dbReference>
<reference evidence="2 3" key="1">
    <citation type="submission" date="2022-10" db="EMBL/GenBank/DDBJ databases">
        <title>Pararhodobacter sp. nov., isolated from marine algae.</title>
        <authorList>
            <person name="Choi B.J."/>
            <person name="Kim J.M."/>
            <person name="Lee J.K."/>
            <person name="Choi D.G."/>
            <person name="Jeon C.O."/>
        </authorList>
    </citation>
    <scope>NUCLEOTIDE SEQUENCE [LARGE SCALE GENOMIC DNA]</scope>
    <source>
        <strain evidence="2 3">ZQ420</strain>
    </source>
</reference>
<gene>
    <name evidence="2" type="ORF">OKW52_10775</name>
</gene>